<dbReference type="EMBL" id="ML975155">
    <property type="protein sequence ID" value="KAF1813271.1"/>
    <property type="molecule type" value="Genomic_DNA"/>
</dbReference>
<protein>
    <submittedName>
        <fullName evidence="1 3">Uncharacterized protein</fullName>
    </submittedName>
</protein>
<evidence type="ECO:0000313" key="3">
    <source>
        <dbReference type="RefSeq" id="XP_033534902.1"/>
    </source>
</evidence>
<evidence type="ECO:0000313" key="1">
    <source>
        <dbReference type="EMBL" id="KAF1813271.1"/>
    </source>
</evidence>
<dbReference type="Proteomes" id="UP000504638">
    <property type="component" value="Unplaced"/>
</dbReference>
<name>A0A6G1G5P9_9PEZI</name>
<reference evidence="3" key="3">
    <citation type="submission" date="2025-04" db="UniProtKB">
        <authorList>
            <consortium name="RefSeq"/>
        </authorList>
    </citation>
    <scope>IDENTIFICATION</scope>
    <source>
        <strain evidence="3">CBS 781.70</strain>
    </source>
</reference>
<dbReference type="RefSeq" id="XP_033534902.1">
    <property type="nucleotide sequence ID" value="XM_033682333.1"/>
</dbReference>
<sequence length="204" mass="23200">MGTNYVQRLLNRFTDSYHLWPSKWSNYLSNERFGAALETYLEERDLVLGVKGRPGLPDIHRIYCTERMSALVLDIIESSTKRRTVTHCAMRWTKYSGETIHPVSVLIRDSVSSVIVEDEAIGVNGDAGCLIVSDNSAEAIGDVDVDSRGPGEDRQRRHFGTKANEGYDVSQYKYTSSLYHHLNDKENLMNDVHLLHIEMTVEIH</sequence>
<organism evidence="1">
    <name type="scientific">Eremomyces bilateralis CBS 781.70</name>
    <dbReference type="NCBI Taxonomy" id="1392243"/>
    <lineage>
        <taxon>Eukaryota</taxon>
        <taxon>Fungi</taxon>
        <taxon>Dikarya</taxon>
        <taxon>Ascomycota</taxon>
        <taxon>Pezizomycotina</taxon>
        <taxon>Dothideomycetes</taxon>
        <taxon>Dothideomycetes incertae sedis</taxon>
        <taxon>Eremomycetales</taxon>
        <taxon>Eremomycetaceae</taxon>
        <taxon>Eremomyces</taxon>
    </lineage>
</organism>
<dbReference type="GeneID" id="54422903"/>
<proteinExistence type="predicted"/>
<reference evidence="1 3" key="1">
    <citation type="submission" date="2020-01" db="EMBL/GenBank/DDBJ databases">
        <authorList>
            <consortium name="DOE Joint Genome Institute"/>
            <person name="Haridas S."/>
            <person name="Albert R."/>
            <person name="Binder M."/>
            <person name="Bloem J."/>
            <person name="Labutti K."/>
            <person name="Salamov A."/>
            <person name="Andreopoulos B."/>
            <person name="Baker S.E."/>
            <person name="Barry K."/>
            <person name="Bills G."/>
            <person name="Bluhm B.H."/>
            <person name="Cannon C."/>
            <person name="Castanera R."/>
            <person name="Culley D.E."/>
            <person name="Daum C."/>
            <person name="Ezra D."/>
            <person name="Gonzalez J.B."/>
            <person name="Henrissat B."/>
            <person name="Kuo A."/>
            <person name="Liang C."/>
            <person name="Lipzen A."/>
            <person name="Lutzoni F."/>
            <person name="Magnuson J."/>
            <person name="Mondo S."/>
            <person name="Nolan M."/>
            <person name="Ohm R."/>
            <person name="Pangilinan J."/>
            <person name="Park H.-J."/>
            <person name="Ramirez L."/>
            <person name="Alfaro M."/>
            <person name="Sun H."/>
            <person name="Tritt A."/>
            <person name="Yoshinaga Y."/>
            <person name="Zwiers L.-H."/>
            <person name="Turgeon B.G."/>
            <person name="Goodwin S.B."/>
            <person name="Spatafora J.W."/>
            <person name="Crous P.W."/>
            <person name="Grigoriev I.V."/>
        </authorList>
    </citation>
    <scope>NUCLEOTIDE SEQUENCE</scope>
    <source>
        <strain evidence="1 3">CBS 781.70</strain>
    </source>
</reference>
<reference evidence="3" key="2">
    <citation type="submission" date="2020-04" db="EMBL/GenBank/DDBJ databases">
        <authorList>
            <consortium name="NCBI Genome Project"/>
        </authorList>
    </citation>
    <scope>NUCLEOTIDE SEQUENCE</scope>
    <source>
        <strain evidence="3">CBS 781.70</strain>
    </source>
</reference>
<dbReference type="AlphaFoldDB" id="A0A6G1G5P9"/>
<evidence type="ECO:0000313" key="2">
    <source>
        <dbReference type="Proteomes" id="UP000504638"/>
    </source>
</evidence>
<gene>
    <name evidence="1 3" type="ORF">P152DRAFT_502465</name>
</gene>
<keyword evidence="2" id="KW-1185">Reference proteome</keyword>
<accession>A0A6G1G5P9</accession>